<accession>A0A8T2AY43</accession>
<protein>
    <submittedName>
        <fullName evidence="1">Uncharacterized protein</fullName>
    </submittedName>
</protein>
<keyword evidence="2" id="KW-1185">Reference proteome</keyword>
<dbReference type="Proteomes" id="UP000694240">
    <property type="component" value="Chromosome 8"/>
</dbReference>
<evidence type="ECO:0000313" key="2">
    <source>
        <dbReference type="Proteomes" id="UP000694240"/>
    </source>
</evidence>
<gene>
    <name evidence="1" type="ORF">ISN45_Aa03g027030</name>
</gene>
<dbReference type="AlphaFoldDB" id="A0A8T2AY43"/>
<reference evidence="1 2" key="1">
    <citation type="submission" date="2020-12" db="EMBL/GenBank/DDBJ databases">
        <title>Concerted genomic and epigenomic changes stabilize Arabidopsis allopolyploids.</title>
        <authorList>
            <person name="Chen Z."/>
        </authorList>
    </citation>
    <scope>NUCLEOTIDE SEQUENCE [LARGE SCALE GENOMIC DNA]</scope>
    <source>
        <strain evidence="1">Allo738</strain>
        <tissue evidence="1">Leaf</tissue>
    </source>
</reference>
<proteinExistence type="predicted"/>
<sequence length="80" mass="8885">MACLADYNGQFSAIAKDPALSQQVSALIRLNPASRGELKSVLDEIRRDIHEIAMNQYGSWFLVNLLRSMNLVSEVDGVFS</sequence>
<comment type="caution">
    <text evidence="1">The sequence shown here is derived from an EMBL/GenBank/DDBJ whole genome shotgun (WGS) entry which is preliminary data.</text>
</comment>
<feature type="non-terminal residue" evidence="1">
    <location>
        <position position="80"/>
    </location>
</feature>
<dbReference type="EMBL" id="JAEFBK010000008">
    <property type="protein sequence ID" value="KAG7578519.1"/>
    <property type="molecule type" value="Genomic_DNA"/>
</dbReference>
<name>A0A8T2AY43_9BRAS</name>
<evidence type="ECO:0000313" key="1">
    <source>
        <dbReference type="EMBL" id="KAG7578519.1"/>
    </source>
</evidence>
<organism evidence="1 2">
    <name type="scientific">Arabidopsis thaliana x Arabidopsis arenosa</name>
    <dbReference type="NCBI Taxonomy" id="1240361"/>
    <lineage>
        <taxon>Eukaryota</taxon>
        <taxon>Viridiplantae</taxon>
        <taxon>Streptophyta</taxon>
        <taxon>Embryophyta</taxon>
        <taxon>Tracheophyta</taxon>
        <taxon>Spermatophyta</taxon>
        <taxon>Magnoliopsida</taxon>
        <taxon>eudicotyledons</taxon>
        <taxon>Gunneridae</taxon>
        <taxon>Pentapetalae</taxon>
        <taxon>rosids</taxon>
        <taxon>malvids</taxon>
        <taxon>Brassicales</taxon>
        <taxon>Brassicaceae</taxon>
        <taxon>Camelineae</taxon>
        <taxon>Arabidopsis</taxon>
    </lineage>
</organism>